<dbReference type="SUPFAM" id="SSF50939">
    <property type="entry name" value="Sialidases"/>
    <property type="match status" value="1"/>
</dbReference>
<evidence type="ECO:0000313" key="3">
    <source>
        <dbReference type="EMBL" id="GIF78224.1"/>
    </source>
</evidence>
<feature type="transmembrane region" description="Helical" evidence="2">
    <location>
        <begin position="39"/>
        <end position="58"/>
    </location>
</feature>
<evidence type="ECO:0000313" key="4">
    <source>
        <dbReference type="Proteomes" id="UP000604117"/>
    </source>
</evidence>
<evidence type="ECO:0000256" key="1">
    <source>
        <dbReference type="SAM" id="MobiDB-lite"/>
    </source>
</evidence>
<dbReference type="Gene3D" id="2.130.10.10">
    <property type="entry name" value="YVTN repeat-like/Quinoprotein amine dehydrogenase"/>
    <property type="match status" value="1"/>
</dbReference>
<keyword evidence="4" id="KW-1185">Reference proteome</keyword>
<dbReference type="InterPro" id="IPR002860">
    <property type="entry name" value="BNR_rpt"/>
</dbReference>
<accession>A0ABQ4D3W1</accession>
<dbReference type="InterPro" id="IPR036278">
    <property type="entry name" value="Sialidase_sf"/>
</dbReference>
<dbReference type="Pfam" id="PF02012">
    <property type="entry name" value="BNR"/>
    <property type="match status" value="1"/>
</dbReference>
<name>A0ABQ4D3W1_9ACTN</name>
<protein>
    <recommendedName>
        <fullName evidence="5">BNR/Asp-box repeat protein</fullName>
    </recommendedName>
</protein>
<proteinExistence type="predicted"/>
<feature type="region of interest" description="Disordered" evidence="1">
    <location>
        <begin position="162"/>
        <end position="205"/>
    </location>
</feature>
<sequence length="456" mass="48578">MSEVQRLYDRTAVSDLITAPPFAELESRGRRRADRTRRARLAGVAALALLIPGLLLAMPGGDARNTPITAPAASLPAWSAFDIIVQFHDTRYGVAQYPAETCGDGWFSVTRDGGRTWSDLRPHPTVPDLATGPDGSCARAAAVVAGPDTLVLATALPRPAAAAEPTVPDAPGGPVRPDAAAEQARPDAAAEQARPDAAAEPTLPDAAGQQALISHDGGQTWREYRPRVRTADAVPDGIVPRWPCDERPCKETGLGWYDPTTGDWMVLEHQPPGVHYSGVAVGFDGSIWVNGAGPDGAGDFQLAVSRDRGRTWLDRTPADDLDWFDRAGFTAYDGDTAYLFPMGHPPTDAFALLRTTDGGRTWLPAPAAGQFRDIVAVWVDRQGGLGVADLTRRQHLSSDGGATFAPVTLPVWTAWAVTGGLEGSPSDVTAAEPADFYLSEDGLTWRPVAVPYYHRP</sequence>
<organism evidence="3 4">
    <name type="scientific">Asanoa siamensis</name>
    <dbReference type="NCBI Taxonomy" id="926357"/>
    <lineage>
        <taxon>Bacteria</taxon>
        <taxon>Bacillati</taxon>
        <taxon>Actinomycetota</taxon>
        <taxon>Actinomycetes</taxon>
        <taxon>Micromonosporales</taxon>
        <taxon>Micromonosporaceae</taxon>
        <taxon>Asanoa</taxon>
    </lineage>
</organism>
<dbReference type="SUPFAM" id="SSF110296">
    <property type="entry name" value="Oligoxyloglucan reducing end-specific cellobiohydrolase"/>
    <property type="match status" value="1"/>
</dbReference>
<evidence type="ECO:0000256" key="2">
    <source>
        <dbReference type="SAM" id="Phobius"/>
    </source>
</evidence>
<dbReference type="Proteomes" id="UP000604117">
    <property type="component" value="Unassembled WGS sequence"/>
</dbReference>
<keyword evidence="2" id="KW-0812">Transmembrane</keyword>
<comment type="caution">
    <text evidence="3">The sequence shown here is derived from an EMBL/GenBank/DDBJ whole genome shotgun (WGS) entry which is preliminary data.</text>
</comment>
<evidence type="ECO:0008006" key="5">
    <source>
        <dbReference type="Google" id="ProtNLM"/>
    </source>
</evidence>
<dbReference type="RefSeq" id="WP_203719054.1">
    <property type="nucleotide sequence ID" value="NZ_BONE01000125.1"/>
</dbReference>
<reference evidence="3 4" key="1">
    <citation type="submission" date="2021-01" db="EMBL/GenBank/DDBJ databases">
        <title>Whole genome shotgun sequence of Asanoa siamensis NBRC 107932.</title>
        <authorList>
            <person name="Komaki H."/>
            <person name="Tamura T."/>
        </authorList>
    </citation>
    <scope>NUCLEOTIDE SEQUENCE [LARGE SCALE GENOMIC DNA]</scope>
    <source>
        <strain evidence="3 4">NBRC 107932</strain>
    </source>
</reference>
<gene>
    <name evidence="3" type="ORF">Asi02nite_77420</name>
</gene>
<keyword evidence="2" id="KW-0472">Membrane</keyword>
<dbReference type="EMBL" id="BONE01000125">
    <property type="protein sequence ID" value="GIF78224.1"/>
    <property type="molecule type" value="Genomic_DNA"/>
</dbReference>
<keyword evidence="2" id="KW-1133">Transmembrane helix</keyword>
<dbReference type="InterPro" id="IPR015943">
    <property type="entry name" value="WD40/YVTN_repeat-like_dom_sf"/>
</dbReference>
<feature type="compositionally biased region" description="Low complexity" evidence="1">
    <location>
        <begin position="176"/>
        <end position="200"/>
    </location>
</feature>